<evidence type="ECO:0000256" key="1">
    <source>
        <dbReference type="SAM" id="MobiDB-lite"/>
    </source>
</evidence>
<dbReference type="RefSeq" id="WP_244528591.1">
    <property type="nucleotide sequence ID" value="NZ_FOPM01000004.1"/>
</dbReference>
<keyword evidence="3" id="KW-1185">Reference proteome</keyword>
<dbReference type="EMBL" id="FOPM01000004">
    <property type="protein sequence ID" value="SFG48804.1"/>
    <property type="molecule type" value="Genomic_DNA"/>
</dbReference>
<sequence>MITGNDAFAWEVSAVPRRAPHSGLRLIARLACAAAAIAGLSLFARDLRPSGTGRTGDAPATAEPPAPFVPSVGPAVRLAVATTVTAPRFRLDLPDTLDPVRAEPPRITADGGRREETFHQGAFPVLEAPYLRVVVGETGPDESARSLFVTLARRAADGPGLSVIRTGERGLVETKFGAVETLEATFSGALDRVCTGFAGSAGASHRFEGWLCAPLGQAPEPRAVACAVDALVAMGPETSGFSGPRDPACRPPPEIKTGSLAPSGPRKIEARLRRNAQARP</sequence>
<proteinExistence type="predicted"/>
<name>A0A1I2S7C0_9HYPH</name>
<evidence type="ECO:0000313" key="2">
    <source>
        <dbReference type="EMBL" id="SFG48804.1"/>
    </source>
</evidence>
<feature type="region of interest" description="Disordered" evidence="1">
    <location>
        <begin position="237"/>
        <end position="280"/>
    </location>
</feature>
<dbReference type="STRING" id="582675.SAMN05192565_10482"/>
<dbReference type="AlphaFoldDB" id="A0A1I2S7C0"/>
<gene>
    <name evidence="2" type="ORF">SAMN05192565_10482</name>
</gene>
<accession>A0A1I2S7C0</accession>
<evidence type="ECO:0000313" key="3">
    <source>
        <dbReference type="Proteomes" id="UP000199229"/>
    </source>
</evidence>
<organism evidence="2 3">
    <name type="scientific">Methylobacterium gossipiicola</name>
    <dbReference type="NCBI Taxonomy" id="582675"/>
    <lineage>
        <taxon>Bacteria</taxon>
        <taxon>Pseudomonadati</taxon>
        <taxon>Pseudomonadota</taxon>
        <taxon>Alphaproteobacteria</taxon>
        <taxon>Hyphomicrobiales</taxon>
        <taxon>Methylobacteriaceae</taxon>
        <taxon>Methylobacterium</taxon>
    </lineage>
</organism>
<protein>
    <submittedName>
        <fullName evidence="2">Uncharacterized protein</fullName>
    </submittedName>
</protein>
<reference evidence="3" key="1">
    <citation type="submission" date="2016-10" db="EMBL/GenBank/DDBJ databases">
        <authorList>
            <person name="Varghese N."/>
            <person name="Submissions S."/>
        </authorList>
    </citation>
    <scope>NUCLEOTIDE SEQUENCE [LARGE SCALE GENOMIC DNA]</scope>
    <source>
        <strain evidence="3">Gh-105</strain>
    </source>
</reference>
<dbReference type="Proteomes" id="UP000199229">
    <property type="component" value="Unassembled WGS sequence"/>
</dbReference>